<dbReference type="InterPro" id="IPR044492">
    <property type="entry name" value="P_typ_ATPase_HD_dom"/>
</dbReference>
<dbReference type="Gene3D" id="3.40.1110.10">
    <property type="entry name" value="Calcium-transporting ATPase, cytoplasmic domain N"/>
    <property type="match status" value="1"/>
</dbReference>
<dbReference type="FunFam" id="3.40.50.1000:FF:000001">
    <property type="entry name" value="Phospholipid-transporting ATPase IC"/>
    <property type="match status" value="1"/>
</dbReference>
<dbReference type="NCBIfam" id="TIGR01494">
    <property type="entry name" value="ATPase_P-type"/>
    <property type="match status" value="2"/>
</dbReference>
<dbReference type="Pfam" id="PF00689">
    <property type="entry name" value="Cation_ATPase_C"/>
    <property type="match status" value="1"/>
</dbReference>
<feature type="transmembrane region" description="Helical" evidence="10">
    <location>
        <begin position="742"/>
        <end position="764"/>
    </location>
</feature>
<dbReference type="InterPro" id="IPR023214">
    <property type="entry name" value="HAD_sf"/>
</dbReference>
<dbReference type="InterPro" id="IPR004014">
    <property type="entry name" value="ATPase_P-typ_cation-transptr_N"/>
</dbReference>
<dbReference type="AlphaFoldDB" id="C7NKE8"/>
<keyword evidence="6" id="KW-1278">Translocase</keyword>
<dbReference type="GO" id="GO:1902600">
    <property type="term" value="P:proton transmembrane transport"/>
    <property type="evidence" value="ECO:0007669"/>
    <property type="project" value="TreeGrafter"/>
</dbReference>
<evidence type="ECO:0000256" key="4">
    <source>
        <dbReference type="ARBA" id="ARBA00022741"/>
    </source>
</evidence>
<feature type="domain" description="Cation-transporting P-type ATPase N-terminal" evidence="11">
    <location>
        <begin position="18"/>
        <end position="92"/>
    </location>
</feature>
<evidence type="ECO:0000259" key="11">
    <source>
        <dbReference type="SMART" id="SM00831"/>
    </source>
</evidence>
<dbReference type="InterPro" id="IPR008250">
    <property type="entry name" value="ATPase_P-typ_transduc_dom_A_sf"/>
</dbReference>
<dbReference type="SFLD" id="SFLDF00027">
    <property type="entry name" value="p-type_atpase"/>
    <property type="match status" value="1"/>
</dbReference>
<dbReference type="InterPro" id="IPR059000">
    <property type="entry name" value="ATPase_P-type_domA"/>
</dbReference>
<dbReference type="STRING" id="478801.Ksed_19890"/>
<dbReference type="GO" id="GO:0005886">
    <property type="term" value="C:plasma membrane"/>
    <property type="evidence" value="ECO:0007669"/>
    <property type="project" value="UniProtKB-SubCell"/>
</dbReference>
<evidence type="ECO:0000256" key="7">
    <source>
        <dbReference type="ARBA" id="ARBA00022989"/>
    </source>
</evidence>
<dbReference type="InterPro" id="IPR036412">
    <property type="entry name" value="HAD-like_sf"/>
</dbReference>
<dbReference type="SUPFAM" id="SSF81665">
    <property type="entry name" value="Calcium ATPase, transmembrane domain M"/>
    <property type="match status" value="1"/>
</dbReference>
<feature type="transmembrane region" description="Helical" evidence="10">
    <location>
        <begin position="99"/>
        <end position="119"/>
    </location>
</feature>
<dbReference type="SUPFAM" id="SSF56784">
    <property type="entry name" value="HAD-like"/>
    <property type="match status" value="1"/>
</dbReference>
<evidence type="ECO:0000256" key="6">
    <source>
        <dbReference type="ARBA" id="ARBA00022967"/>
    </source>
</evidence>
<dbReference type="SUPFAM" id="SSF81653">
    <property type="entry name" value="Calcium ATPase, transduction domain A"/>
    <property type="match status" value="1"/>
</dbReference>
<dbReference type="SFLD" id="SFLDG00002">
    <property type="entry name" value="C1.7:_P-type_atpase_like"/>
    <property type="match status" value="1"/>
</dbReference>
<dbReference type="Proteomes" id="UP000006666">
    <property type="component" value="Chromosome"/>
</dbReference>
<dbReference type="InterPro" id="IPR006068">
    <property type="entry name" value="ATPase_P-typ_cation-transptr_C"/>
</dbReference>
<gene>
    <name evidence="12" type="ordered locus">Ksed_19890</name>
</gene>
<dbReference type="PANTHER" id="PTHR43294">
    <property type="entry name" value="SODIUM/POTASSIUM-TRANSPORTING ATPASE SUBUNIT ALPHA"/>
    <property type="match status" value="1"/>
</dbReference>
<protein>
    <submittedName>
        <fullName evidence="12">P-type ATPase, translocating</fullName>
    </submittedName>
</protein>
<evidence type="ECO:0000256" key="9">
    <source>
        <dbReference type="ARBA" id="ARBA00049360"/>
    </source>
</evidence>
<organism evidence="12 13">
    <name type="scientific">Kytococcus sedentarius (strain ATCC 14392 / DSM 20547 / JCM 11482 / CCUG 33030 / NBRC 15357 / NCTC 11040 / CCM 314 / 541)</name>
    <name type="common">Micrococcus sedentarius</name>
    <dbReference type="NCBI Taxonomy" id="478801"/>
    <lineage>
        <taxon>Bacteria</taxon>
        <taxon>Bacillati</taxon>
        <taxon>Actinomycetota</taxon>
        <taxon>Actinomycetes</taxon>
        <taxon>Micrococcales</taxon>
        <taxon>Kytococcaceae</taxon>
        <taxon>Kytococcus</taxon>
    </lineage>
</organism>
<comment type="similarity">
    <text evidence="2">Belongs to the cation transport ATPase (P-type) (TC 3.A.3) family. Type IIA subfamily.</text>
</comment>
<dbReference type="Gene3D" id="1.20.1110.10">
    <property type="entry name" value="Calcium-transporting ATPase, transmembrane domain"/>
    <property type="match status" value="1"/>
</dbReference>
<sequence>MGHAASFSTPVVADQERDWALVDGPEVATELGTDPEHGLSSAEAATRLAQHGPNELDAEPPEPAWKRLARQFSDPLIHLLLAAIVISVAAWWFEGAQGLPVDAVVILLIVVANAIIGYVQEGKAADAVAALQRMSEVTAGVVRDGQQLRVPATEVVPGDLLVLAEGDSVPADARLLRASSLQVAEASLTGESQPVTKSPATLAEHVPLGDRTNMVFKGTAVTQGLGRAVVTETGMGTEMGHIARMLNETEQESTPLEKEIAGVGKVLGRSVIVIALVVMGAVALTSDIRTAQDAVDVLLLGVSLAVAAVPEGLPAILSLVLSIGVQAMSRRNAIIKSLSSVETLGSASVICSDKTGTLTRNEMTMVRVRSRSGAAEISGVGYAPEGDVLVEGSPLLEQDPELDLREEDIVVLSGGTLASDAEVRQEEDGSWSVIGDPTEAAFVVAEQKAGLTQRRQERFTRIGEVPFTSDRKMMSVVVEDADHTDAEGRVQRTLVAKGAPDVLLEHCTRAREGERVVDLTAADREQVERDVAEMSDQALRTLAVAYRPLEPGEYEAALAGDGSLDGEAGLALEEGLILVGTVGIIDPPRTEAAEAVAEAHRAGIRVVMITGDHPATALRIAQELGIVGQGARAVAGPELDGMDDAQLREVVREVSVFARVAPEHKLQLIAALQAEGQIVSMTGDGVNDAPALRKADIGVAMGVTGTEVSKQAADMILVDDNFSTIVSAVRQGRVIFANIRKFLRYLLSSNMGEVLTMFLGVMLAEYLGLTGHGEAVVAPLLATQILWINLVTDSAPALAMGIDPETEDVMAARPRPLSERVINTRMWTGILTIGLVMAVVTLLALDMELPGGLVEGHQSVENARTAAFTTLVLAQLFNALNSRSETVSAFHRLFTNRWLWLSLAFGLVSQVAVVHVPFLQAAFGTEALTLDQWLKCLALASCVLWFDELRKVVLRWRGEPAPAEPTPRLEPALT</sequence>
<dbReference type="eggNOG" id="COG0474">
    <property type="taxonomic scope" value="Bacteria"/>
</dbReference>
<evidence type="ECO:0000256" key="1">
    <source>
        <dbReference type="ARBA" id="ARBA00004651"/>
    </source>
</evidence>
<dbReference type="GO" id="GO:1990573">
    <property type="term" value="P:potassium ion import across plasma membrane"/>
    <property type="evidence" value="ECO:0007669"/>
    <property type="project" value="TreeGrafter"/>
</dbReference>
<evidence type="ECO:0000256" key="5">
    <source>
        <dbReference type="ARBA" id="ARBA00022840"/>
    </source>
</evidence>
<dbReference type="GO" id="GO:0016887">
    <property type="term" value="F:ATP hydrolysis activity"/>
    <property type="evidence" value="ECO:0007669"/>
    <property type="project" value="InterPro"/>
</dbReference>
<dbReference type="Pfam" id="PF13246">
    <property type="entry name" value="Cation_ATPase"/>
    <property type="match status" value="1"/>
</dbReference>
<dbReference type="InterPro" id="IPR018303">
    <property type="entry name" value="ATPase_P-typ_P_site"/>
</dbReference>
<dbReference type="KEGG" id="kse:Ksed_19890"/>
<keyword evidence="8 10" id="KW-0472">Membrane</keyword>
<reference evidence="12 13" key="1">
    <citation type="journal article" date="2009" name="Stand. Genomic Sci.">
        <title>Complete genome sequence of Kytococcus sedentarius type strain (541).</title>
        <authorList>
            <person name="Sims D."/>
            <person name="Brettin T."/>
            <person name="Detter J.C."/>
            <person name="Han C."/>
            <person name="Lapidus A."/>
            <person name="Copeland A."/>
            <person name="Glavina Del Rio T."/>
            <person name="Nolan M."/>
            <person name="Chen F."/>
            <person name="Lucas S."/>
            <person name="Tice H."/>
            <person name="Cheng J.F."/>
            <person name="Bruce D."/>
            <person name="Goodwin L."/>
            <person name="Pitluck S."/>
            <person name="Ovchinnikova G."/>
            <person name="Pati A."/>
            <person name="Ivanova N."/>
            <person name="Mavrommatis K."/>
            <person name="Chen A."/>
            <person name="Palaniappan K."/>
            <person name="D'haeseleer P."/>
            <person name="Chain P."/>
            <person name="Bristow J."/>
            <person name="Eisen J.A."/>
            <person name="Markowitz V."/>
            <person name="Hugenholtz P."/>
            <person name="Schneider S."/>
            <person name="Goker M."/>
            <person name="Pukall R."/>
            <person name="Kyrpides N.C."/>
            <person name="Klenk H.P."/>
        </authorList>
    </citation>
    <scope>NUCLEOTIDE SEQUENCE [LARGE SCALE GENOMIC DNA]</scope>
    <source>
        <strain evidence="13">ATCC 14392 / DSM 20547 / JCM 11482 / CCUG 33030 / NBRC 15357 / NCTC 11040 / CCM 314 / 541</strain>
    </source>
</reference>
<feature type="transmembrane region" description="Helical" evidence="10">
    <location>
        <begin position="266"/>
        <end position="285"/>
    </location>
</feature>
<comment type="subcellular location">
    <subcellularLocation>
        <location evidence="1">Cell membrane</location>
        <topology evidence="1">Multi-pass membrane protein</topology>
    </subcellularLocation>
</comment>
<dbReference type="InterPro" id="IPR023299">
    <property type="entry name" value="ATPase_P-typ_cyto_dom_N"/>
</dbReference>
<evidence type="ECO:0000256" key="2">
    <source>
        <dbReference type="ARBA" id="ARBA00005675"/>
    </source>
</evidence>
<dbReference type="Gene3D" id="3.40.50.1000">
    <property type="entry name" value="HAD superfamily/HAD-like"/>
    <property type="match status" value="1"/>
</dbReference>
<keyword evidence="4" id="KW-0547">Nucleotide-binding</keyword>
<name>C7NKE8_KYTSD</name>
<keyword evidence="3 10" id="KW-0812">Transmembrane</keyword>
<dbReference type="GO" id="GO:0036376">
    <property type="term" value="P:sodium ion export across plasma membrane"/>
    <property type="evidence" value="ECO:0007669"/>
    <property type="project" value="TreeGrafter"/>
</dbReference>
<dbReference type="SMART" id="SM00831">
    <property type="entry name" value="Cation_ATPase_N"/>
    <property type="match status" value="1"/>
</dbReference>
<dbReference type="EMBL" id="CP001686">
    <property type="protein sequence ID" value="ACV06986.1"/>
    <property type="molecule type" value="Genomic_DNA"/>
</dbReference>
<evidence type="ECO:0000313" key="12">
    <source>
        <dbReference type="EMBL" id="ACV06986.1"/>
    </source>
</evidence>
<dbReference type="Gene3D" id="2.70.150.10">
    <property type="entry name" value="Calcium-transporting ATPase, cytoplasmic transduction domain A"/>
    <property type="match status" value="1"/>
</dbReference>
<dbReference type="SFLD" id="SFLDS00003">
    <property type="entry name" value="Haloacid_Dehalogenase"/>
    <property type="match status" value="1"/>
</dbReference>
<evidence type="ECO:0000256" key="3">
    <source>
        <dbReference type="ARBA" id="ARBA00022692"/>
    </source>
</evidence>
<dbReference type="InterPro" id="IPR001757">
    <property type="entry name" value="P_typ_ATPase"/>
</dbReference>
<dbReference type="RefSeq" id="WP_015779926.1">
    <property type="nucleotide sequence ID" value="NC_013169.1"/>
</dbReference>
<dbReference type="HOGENOM" id="CLU_002360_3_3_11"/>
<dbReference type="Pfam" id="PF00690">
    <property type="entry name" value="Cation_ATPase_N"/>
    <property type="match status" value="1"/>
</dbReference>
<accession>C7NKE8</accession>
<dbReference type="Pfam" id="PF00122">
    <property type="entry name" value="E1-E2_ATPase"/>
    <property type="match status" value="1"/>
</dbReference>
<dbReference type="PRINTS" id="PR00121">
    <property type="entry name" value="NAKATPASE"/>
</dbReference>
<dbReference type="FunFam" id="3.40.50.1000:FF:000028">
    <property type="entry name" value="Calcium-transporting P-type ATPase, putative"/>
    <property type="match status" value="1"/>
</dbReference>
<dbReference type="GO" id="GO:0005524">
    <property type="term" value="F:ATP binding"/>
    <property type="evidence" value="ECO:0007669"/>
    <property type="project" value="UniProtKB-KW"/>
</dbReference>
<comment type="catalytic activity">
    <reaction evidence="9">
        <text>ATP + H2O = ADP + phosphate + H(+)</text>
        <dbReference type="Rhea" id="RHEA:13065"/>
        <dbReference type="ChEBI" id="CHEBI:15377"/>
        <dbReference type="ChEBI" id="CHEBI:15378"/>
        <dbReference type="ChEBI" id="CHEBI:30616"/>
        <dbReference type="ChEBI" id="CHEBI:43474"/>
        <dbReference type="ChEBI" id="CHEBI:456216"/>
    </reaction>
</comment>
<feature type="transmembrane region" description="Helical" evidence="10">
    <location>
        <begin position="76"/>
        <end position="93"/>
    </location>
</feature>
<feature type="transmembrane region" description="Helical" evidence="10">
    <location>
        <begin position="297"/>
        <end position="321"/>
    </location>
</feature>
<evidence type="ECO:0000256" key="10">
    <source>
        <dbReference type="SAM" id="Phobius"/>
    </source>
</evidence>
<dbReference type="SUPFAM" id="SSF81660">
    <property type="entry name" value="Metal cation-transporting ATPase, ATP-binding domain N"/>
    <property type="match status" value="1"/>
</dbReference>
<dbReference type="GO" id="GO:0006883">
    <property type="term" value="P:intracellular sodium ion homeostasis"/>
    <property type="evidence" value="ECO:0007669"/>
    <property type="project" value="TreeGrafter"/>
</dbReference>
<proteinExistence type="inferred from homology"/>
<dbReference type="PANTHER" id="PTHR43294:SF20">
    <property type="entry name" value="P-TYPE ATPASE"/>
    <property type="match status" value="1"/>
</dbReference>
<dbReference type="PRINTS" id="PR00119">
    <property type="entry name" value="CATATPASE"/>
</dbReference>
<evidence type="ECO:0000313" key="13">
    <source>
        <dbReference type="Proteomes" id="UP000006666"/>
    </source>
</evidence>
<keyword evidence="13" id="KW-1185">Reference proteome</keyword>
<dbReference type="InterPro" id="IPR050510">
    <property type="entry name" value="Cation_transp_ATPase_P-type"/>
</dbReference>
<evidence type="ECO:0000256" key="8">
    <source>
        <dbReference type="ARBA" id="ARBA00023136"/>
    </source>
</evidence>
<dbReference type="InterPro" id="IPR023298">
    <property type="entry name" value="ATPase_P-typ_TM_dom_sf"/>
</dbReference>
<keyword evidence="7 10" id="KW-1133">Transmembrane helix</keyword>
<keyword evidence="5" id="KW-0067">ATP-binding</keyword>
<dbReference type="GO" id="GO:0030007">
    <property type="term" value="P:intracellular potassium ion homeostasis"/>
    <property type="evidence" value="ECO:0007669"/>
    <property type="project" value="TreeGrafter"/>
</dbReference>
<feature type="transmembrane region" description="Helical" evidence="10">
    <location>
        <begin position="898"/>
        <end position="918"/>
    </location>
</feature>
<feature type="transmembrane region" description="Helical" evidence="10">
    <location>
        <begin position="826"/>
        <end position="845"/>
    </location>
</feature>
<dbReference type="PROSITE" id="PS00154">
    <property type="entry name" value="ATPASE_E1_E2"/>
    <property type="match status" value="1"/>
</dbReference>
<dbReference type="GO" id="GO:0005391">
    <property type="term" value="F:P-type sodium:potassium-exchanging transporter activity"/>
    <property type="evidence" value="ECO:0007669"/>
    <property type="project" value="TreeGrafter"/>
</dbReference>